<dbReference type="Gene3D" id="3.40.800.20">
    <property type="entry name" value="Histone deacetylase domain"/>
    <property type="match status" value="1"/>
</dbReference>
<dbReference type="Pfam" id="PF00850">
    <property type="entry name" value="Hist_deacetyl"/>
    <property type="match status" value="1"/>
</dbReference>
<dbReference type="PANTHER" id="PTHR10625:SF31">
    <property type="entry name" value="HISTONE DEACETYLASE DOMAIN-CONTAINING PROTEIN"/>
    <property type="match status" value="1"/>
</dbReference>
<evidence type="ECO:0000256" key="1">
    <source>
        <dbReference type="ARBA" id="ARBA00005947"/>
    </source>
</evidence>
<dbReference type="PRINTS" id="PR01270">
    <property type="entry name" value="HDASUPER"/>
</dbReference>
<dbReference type="GO" id="GO:0040029">
    <property type="term" value="P:epigenetic regulation of gene expression"/>
    <property type="evidence" value="ECO:0007669"/>
    <property type="project" value="TreeGrafter"/>
</dbReference>
<dbReference type="CDD" id="cd09996">
    <property type="entry name" value="HDAC_classII_1"/>
    <property type="match status" value="1"/>
</dbReference>
<evidence type="ECO:0000256" key="2">
    <source>
        <dbReference type="SAM" id="MobiDB-lite"/>
    </source>
</evidence>
<sequence>MWHDTGTYAGVMPPGDPIQPGTHAENPETKRRFKNLLEVSGLYQKLHQVDAYHATEEDILRVHTPNYLSRIKAMSAETGGDAGMLTPFSKGAFDIATLAAGGVMAAVDAVLDGKIDNAYALVRPPGHHAEPDIGKGFCLFANASIAARYAQAKRGLNRIAFVDWDVHHGNGAEKIFWEDASVLTVSIHQDRCFPPDSGDMADNGAGEGAGYNINIPLPAGSGVGAYEAAFDRVIIPALQKFKPELIIVPSGFDAGAHDPLGRMMMHSEGYRSLTRKLMDVADELCAGRLVMCHEGGYNDATVPFFGLAVMESLSGIKTQTNDPFMALFEALAGQDLQPHQDQVITSATHLLDKLPG</sequence>
<dbReference type="GO" id="GO:0004407">
    <property type="term" value="F:histone deacetylase activity"/>
    <property type="evidence" value="ECO:0007669"/>
    <property type="project" value="TreeGrafter"/>
</dbReference>
<keyword evidence="5" id="KW-1185">Reference proteome</keyword>
<comment type="similarity">
    <text evidence="1">Belongs to the histone deacetylase family.</text>
</comment>
<proteinExistence type="inferred from homology"/>
<dbReference type="PANTHER" id="PTHR10625">
    <property type="entry name" value="HISTONE DEACETYLASE HDAC1-RELATED"/>
    <property type="match status" value="1"/>
</dbReference>
<evidence type="ECO:0000313" key="5">
    <source>
        <dbReference type="Proteomes" id="UP000229730"/>
    </source>
</evidence>
<dbReference type="InterPro" id="IPR037138">
    <property type="entry name" value="His_deacetylse_dom_sf"/>
</dbReference>
<dbReference type="InParanoid" id="A0A2G4YW95"/>
<feature type="domain" description="Histone deacetylase" evidence="3">
    <location>
        <begin position="23"/>
        <end position="303"/>
    </location>
</feature>
<dbReference type="GO" id="GO:0005737">
    <property type="term" value="C:cytoplasm"/>
    <property type="evidence" value="ECO:0007669"/>
    <property type="project" value="TreeGrafter"/>
</dbReference>
<name>A0A2G4YW95_9PROT</name>
<evidence type="ECO:0000259" key="3">
    <source>
        <dbReference type="Pfam" id="PF00850"/>
    </source>
</evidence>
<reference evidence="4 5" key="1">
    <citation type="submission" date="2017-10" db="EMBL/GenBank/DDBJ databases">
        <title>Frigbacter circumglobatus gen. nov. sp. nov., isolated from sediment cultured in situ.</title>
        <authorList>
            <person name="Zhao Z."/>
        </authorList>
    </citation>
    <scope>NUCLEOTIDE SEQUENCE [LARGE SCALE GENOMIC DNA]</scope>
    <source>
        <strain evidence="4 5">ZYL</strain>
    </source>
</reference>
<dbReference type="SUPFAM" id="SSF52768">
    <property type="entry name" value="Arginase/deacetylase"/>
    <property type="match status" value="1"/>
</dbReference>
<evidence type="ECO:0000313" key="4">
    <source>
        <dbReference type="EMBL" id="PHZ86589.1"/>
    </source>
</evidence>
<comment type="caution">
    <text evidence="4">The sequence shown here is derived from an EMBL/GenBank/DDBJ whole genome shotgun (WGS) entry which is preliminary data.</text>
</comment>
<dbReference type="InterPro" id="IPR000286">
    <property type="entry name" value="HDACs"/>
</dbReference>
<protein>
    <submittedName>
        <fullName evidence="4">Class II histone deacetylase</fullName>
    </submittedName>
</protein>
<accession>A0A2G4YW95</accession>
<dbReference type="InterPro" id="IPR023696">
    <property type="entry name" value="Ureohydrolase_dom_sf"/>
</dbReference>
<dbReference type="OrthoDB" id="9808367at2"/>
<dbReference type="Proteomes" id="UP000229730">
    <property type="component" value="Unassembled WGS sequence"/>
</dbReference>
<dbReference type="EMBL" id="PDEM01000007">
    <property type="protein sequence ID" value="PHZ86589.1"/>
    <property type="molecule type" value="Genomic_DNA"/>
</dbReference>
<organism evidence="4 5">
    <name type="scientific">Paremcibacter congregatus</name>
    <dbReference type="NCBI Taxonomy" id="2043170"/>
    <lineage>
        <taxon>Bacteria</taxon>
        <taxon>Pseudomonadati</taxon>
        <taxon>Pseudomonadota</taxon>
        <taxon>Alphaproteobacteria</taxon>
        <taxon>Emcibacterales</taxon>
        <taxon>Emcibacteraceae</taxon>
        <taxon>Paremcibacter</taxon>
    </lineage>
</organism>
<gene>
    <name evidence="4" type="ORF">CRD36_01535</name>
</gene>
<dbReference type="InterPro" id="IPR023801">
    <property type="entry name" value="His_deacetylse_dom"/>
</dbReference>
<feature type="region of interest" description="Disordered" evidence="2">
    <location>
        <begin position="1"/>
        <end position="26"/>
    </location>
</feature>
<dbReference type="AlphaFoldDB" id="A0A2G4YW95"/>